<protein>
    <recommendedName>
        <fullName evidence="8">Tryptophan synthase alpha chain</fullName>
        <ecNumber evidence="8">4.2.1.20</ecNumber>
    </recommendedName>
</protein>
<dbReference type="PANTHER" id="PTHR43406:SF1">
    <property type="entry name" value="TRYPTOPHAN SYNTHASE ALPHA CHAIN, CHLOROPLASTIC"/>
    <property type="match status" value="1"/>
</dbReference>
<feature type="active site" description="Proton acceptor" evidence="8">
    <location>
        <position position="78"/>
    </location>
</feature>
<keyword evidence="11" id="KW-1185">Reference proteome</keyword>
<keyword evidence="3 8" id="KW-0028">Amino-acid biosynthesis</keyword>
<keyword evidence="4 8" id="KW-0822">Tryptophan biosynthesis</keyword>
<comment type="function">
    <text evidence="8">The alpha subunit is responsible for the aldol cleavage of indoleglycerol phosphate to indole and glyceraldehyde 3-phosphate.</text>
</comment>
<feature type="active site" description="Proton acceptor" evidence="8">
    <location>
        <position position="67"/>
    </location>
</feature>
<evidence type="ECO:0000256" key="5">
    <source>
        <dbReference type="ARBA" id="ARBA00023141"/>
    </source>
</evidence>
<sequence length="276" mass="30880">MIINYKTRDTMNNEPSTISYTMNRLNQLFASKKDNLLSIYYTAGYPALNTTVDIAEALEKAGADFLEVGFPYSDPVADGPTIQHSSEQALINGMTLDHLFEELTELRKRVTIPILLMGYFNPIAQYGIERFCKKAAELGVDGVIVPDLPMYEYEALYSTHFINNNLSNIFLVTPQTSSDRIRKIDELSNSFIYLLSSSSITGGSLQLTNSIEDYYKRIKAMELKNPTIIGFGISDNATFTKACEYANGAIVGSKFVKLLAEDGYMEKIPAFIQSMR</sequence>
<comment type="pathway">
    <text evidence="1 8">Amino-acid biosynthesis; L-tryptophan biosynthesis; L-tryptophan from chorismate: step 5/5.</text>
</comment>
<dbReference type="EMBL" id="JACHCB010000005">
    <property type="protein sequence ID" value="MBB6109781.1"/>
    <property type="molecule type" value="Genomic_DNA"/>
</dbReference>
<dbReference type="InterPro" id="IPR013785">
    <property type="entry name" value="Aldolase_TIM"/>
</dbReference>
<evidence type="ECO:0000256" key="1">
    <source>
        <dbReference type="ARBA" id="ARBA00004733"/>
    </source>
</evidence>
<dbReference type="InterPro" id="IPR018204">
    <property type="entry name" value="Trp_synthase_alpha_AS"/>
</dbReference>
<dbReference type="Proteomes" id="UP000541583">
    <property type="component" value="Unassembled WGS sequence"/>
</dbReference>
<dbReference type="GO" id="GO:0004834">
    <property type="term" value="F:tryptophan synthase activity"/>
    <property type="evidence" value="ECO:0007669"/>
    <property type="project" value="UniProtKB-EC"/>
</dbReference>
<dbReference type="SUPFAM" id="SSF51366">
    <property type="entry name" value="Ribulose-phoshate binding barrel"/>
    <property type="match status" value="1"/>
</dbReference>
<dbReference type="EC" id="4.2.1.20" evidence="8"/>
<dbReference type="CDD" id="cd04724">
    <property type="entry name" value="Tryptophan_synthase_alpha"/>
    <property type="match status" value="1"/>
</dbReference>
<keyword evidence="5 8" id="KW-0057">Aromatic amino acid biosynthesis</keyword>
<evidence type="ECO:0000313" key="10">
    <source>
        <dbReference type="EMBL" id="MBB6109781.1"/>
    </source>
</evidence>
<dbReference type="InterPro" id="IPR002028">
    <property type="entry name" value="Trp_synthase_suA"/>
</dbReference>
<comment type="catalytic activity">
    <reaction evidence="7 8">
        <text>(1S,2R)-1-C-(indol-3-yl)glycerol 3-phosphate + L-serine = D-glyceraldehyde 3-phosphate + L-tryptophan + H2O</text>
        <dbReference type="Rhea" id="RHEA:10532"/>
        <dbReference type="ChEBI" id="CHEBI:15377"/>
        <dbReference type="ChEBI" id="CHEBI:33384"/>
        <dbReference type="ChEBI" id="CHEBI:57912"/>
        <dbReference type="ChEBI" id="CHEBI:58866"/>
        <dbReference type="ChEBI" id="CHEBI:59776"/>
        <dbReference type="EC" id="4.2.1.20"/>
    </reaction>
</comment>
<comment type="subunit">
    <text evidence="2 8">Tetramer of two alpha and two beta chains.</text>
</comment>
<organism evidence="10 11">
    <name type="scientific">Mucilaginibacter lappiensis</name>
    <dbReference type="NCBI Taxonomy" id="354630"/>
    <lineage>
        <taxon>Bacteria</taxon>
        <taxon>Pseudomonadati</taxon>
        <taxon>Bacteroidota</taxon>
        <taxon>Sphingobacteriia</taxon>
        <taxon>Sphingobacteriales</taxon>
        <taxon>Sphingobacteriaceae</taxon>
        <taxon>Mucilaginibacter</taxon>
    </lineage>
</organism>
<dbReference type="HAMAP" id="MF_00131">
    <property type="entry name" value="Trp_synth_alpha"/>
    <property type="match status" value="1"/>
</dbReference>
<evidence type="ECO:0000256" key="6">
    <source>
        <dbReference type="ARBA" id="ARBA00023239"/>
    </source>
</evidence>
<dbReference type="Gene3D" id="3.20.20.70">
    <property type="entry name" value="Aldolase class I"/>
    <property type="match status" value="1"/>
</dbReference>
<evidence type="ECO:0000256" key="9">
    <source>
        <dbReference type="RuleBase" id="RU003662"/>
    </source>
</evidence>
<accession>A0ABR6PJ29</accession>
<evidence type="ECO:0000256" key="8">
    <source>
        <dbReference type="HAMAP-Rule" id="MF_00131"/>
    </source>
</evidence>
<evidence type="ECO:0000313" key="11">
    <source>
        <dbReference type="Proteomes" id="UP000541583"/>
    </source>
</evidence>
<dbReference type="PROSITE" id="PS00167">
    <property type="entry name" value="TRP_SYNTHASE_ALPHA"/>
    <property type="match status" value="1"/>
</dbReference>
<keyword evidence="6 8" id="KW-0456">Lyase</keyword>
<evidence type="ECO:0000256" key="4">
    <source>
        <dbReference type="ARBA" id="ARBA00022822"/>
    </source>
</evidence>
<comment type="similarity">
    <text evidence="8 9">Belongs to the TrpA family.</text>
</comment>
<dbReference type="NCBIfam" id="TIGR00262">
    <property type="entry name" value="trpA"/>
    <property type="match status" value="1"/>
</dbReference>
<evidence type="ECO:0000256" key="2">
    <source>
        <dbReference type="ARBA" id="ARBA00011270"/>
    </source>
</evidence>
<evidence type="ECO:0000256" key="7">
    <source>
        <dbReference type="ARBA" id="ARBA00049047"/>
    </source>
</evidence>
<dbReference type="InterPro" id="IPR011060">
    <property type="entry name" value="RibuloseP-bd_barrel"/>
</dbReference>
<proteinExistence type="inferred from homology"/>
<gene>
    <name evidence="8" type="primary">trpA</name>
    <name evidence="10" type="ORF">HDF23_002530</name>
</gene>
<evidence type="ECO:0000256" key="3">
    <source>
        <dbReference type="ARBA" id="ARBA00022605"/>
    </source>
</evidence>
<reference evidence="10 11" key="1">
    <citation type="submission" date="2020-08" db="EMBL/GenBank/DDBJ databases">
        <title>Genomic Encyclopedia of Type Strains, Phase IV (KMG-V): Genome sequencing to study the core and pangenomes of soil and plant-associated prokaryotes.</title>
        <authorList>
            <person name="Whitman W."/>
        </authorList>
    </citation>
    <scope>NUCLEOTIDE SEQUENCE [LARGE SCALE GENOMIC DNA]</scope>
    <source>
        <strain evidence="10 11">ANJLi2</strain>
    </source>
</reference>
<comment type="caution">
    <text evidence="10">The sequence shown here is derived from an EMBL/GenBank/DDBJ whole genome shotgun (WGS) entry which is preliminary data.</text>
</comment>
<name>A0ABR6PJ29_9SPHI</name>
<dbReference type="PANTHER" id="PTHR43406">
    <property type="entry name" value="TRYPTOPHAN SYNTHASE, ALPHA CHAIN"/>
    <property type="match status" value="1"/>
</dbReference>
<dbReference type="Pfam" id="PF00290">
    <property type="entry name" value="Trp_syntA"/>
    <property type="match status" value="1"/>
</dbReference>